<dbReference type="InterPro" id="IPR020631">
    <property type="entry name" value="THF_DH/CycHdrlase_NAD-bd_dom"/>
</dbReference>
<dbReference type="GO" id="GO:0000105">
    <property type="term" value="P:L-histidine biosynthetic process"/>
    <property type="evidence" value="ECO:0007669"/>
    <property type="project" value="UniProtKB-KW"/>
</dbReference>
<dbReference type="Gene3D" id="3.40.50.720">
    <property type="entry name" value="NAD(P)-binding Rossmann-like Domain"/>
    <property type="match status" value="1"/>
</dbReference>
<dbReference type="HAMAP" id="MF_01576">
    <property type="entry name" value="THF_DHG_CYH"/>
    <property type="match status" value="1"/>
</dbReference>
<feature type="domain" description="Tetrahydrofolate dehydrogenase/cyclohydrolase NAD(P)-binding" evidence="11">
    <location>
        <begin position="127"/>
        <end position="260"/>
    </location>
</feature>
<dbReference type="GO" id="GO:0005829">
    <property type="term" value="C:cytosol"/>
    <property type="evidence" value="ECO:0007669"/>
    <property type="project" value="TreeGrafter"/>
</dbReference>
<dbReference type="InterPro" id="IPR036291">
    <property type="entry name" value="NAD(P)-bd_dom_sf"/>
</dbReference>
<evidence type="ECO:0000256" key="3">
    <source>
        <dbReference type="ARBA" id="ARBA00022755"/>
    </source>
</evidence>
<dbReference type="GO" id="GO:0009086">
    <property type="term" value="P:methionine biosynthetic process"/>
    <property type="evidence" value="ECO:0007669"/>
    <property type="project" value="UniProtKB-KW"/>
</dbReference>
<dbReference type="GO" id="GO:0006164">
    <property type="term" value="P:purine nucleotide biosynthetic process"/>
    <property type="evidence" value="ECO:0007669"/>
    <property type="project" value="UniProtKB-KW"/>
</dbReference>
<dbReference type="EC" id="1.5.1.5" evidence="9"/>
<dbReference type="UniPathway" id="UPA00193"/>
<comment type="catalytic activity">
    <reaction evidence="9">
        <text>(6R)-5,10-methylene-5,6,7,8-tetrahydrofolate + NADP(+) = (6R)-5,10-methenyltetrahydrofolate + NADPH</text>
        <dbReference type="Rhea" id="RHEA:22812"/>
        <dbReference type="ChEBI" id="CHEBI:15636"/>
        <dbReference type="ChEBI" id="CHEBI:57455"/>
        <dbReference type="ChEBI" id="CHEBI:57783"/>
        <dbReference type="ChEBI" id="CHEBI:58349"/>
        <dbReference type="EC" id="1.5.1.5"/>
    </reaction>
</comment>
<feature type="domain" description="Tetrahydrofolate dehydrogenase/cyclohydrolase catalytic" evidence="10">
    <location>
        <begin position="4"/>
        <end position="116"/>
    </location>
</feature>
<evidence type="ECO:0000256" key="4">
    <source>
        <dbReference type="ARBA" id="ARBA00022801"/>
    </source>
</evidence>
<dbReference type="SUPFAM" id="SSF51735">
    <property type="entry name" value="NAD(P)-binding Rossmann-fold domains"/>
    <property type="match status" value="1"/>
</dbReference>
<evidence type="ECO:0000256" key="5">
    <source>
        <dbReference type="ARBA" id="ARBA00022857"/>
    </source>
</evidence>
<comment type="caution">
    <text evidence="9">Lacks conserved residue(s) required for the propagation of feature annotation.</text>
</comment>
<dbReference type="AlphaFoldDB" id="A0A1F5FX73"/>
<accession>A0A1F5FX73</accession>
<name>A0A1F5FX73_9BACT</name>
<comment type="pathway">
    <text evidence="1 9">One-carbon metabolism; tetrahydrofolate interconversion.</text>
</comment>
<comment type="subunit">
    <text evidence="9">Homodimer.</text>
</comment>
<organism evidence="12 13">
    <name type="scientific">Candidatus Collierbacteria bacterium RIFOXYD1_FULL_46_26</name>
    <dbReference type="NCBI Taxonomy" id="1817732"/>
    <lineage>
        <taxon>Bacteria</taxon>
        <taxon>Candidatus Collieribacteriota</taxon>
    </lineage>
</organism>
<dbReference type="GO" id="GO:0004477">
    <property type="term" value="F:methenyltetrahydrofolate cyclohydrolase activity"/>
    <property type="evidence" value="ECO:0007669"/>
    <property type="project" value="UniProtKB-UniRule"/>
</dbReference>
<proteinExistence type="inferred from homology"/>
<protein>
    <recommendedName>
        <fullName evidence="9">Bifunctional protein FolD</fullName>
    </recommendedName>
    <domain>
        <recommendedName>
            <fullName evidence="9">Methylenetetrahydrofolate dehydrogenase</fullName>
            <ecNumber evidence="9">1.5.1.5</ecNumber>
        </recommendedName>
    </domain>
    <domain>
        <recommendedName>
            <fullName evidence="9">Methenyltetrahydrofolate cyclohydrolase</fullName>
            <ecNumber evidence="9">3.5.4.9</ecNumber>
        </recommendedName>
    </domain>
</protein>
<keyword evidence="3 9" id="KW-0658">Purine biosynthesis</keyword>
<dbReference type="PANTHER" id="PTHR48099:SF5">
    <property type="entry name" value="C-1-TETRAHYDROFOLATE SYNTHASE, CYTOPLASMIC"/>
    <property type="match status" value="1"/>
</dbReference>
<dbReference type="InterPro" id="IPR046346">
    <property type="entry name" value="Aminoacid_DH-like_N_sf"/>
</dbReference>
<evidence type="ECO:0000313" key="13">
    <source>
        <dbReference type="Proteomes" id="UP000177921"/>
    </source>
</evidence>
<dbReference type="Pfam" id="PF00763">
    <property type="entry name" value="THF_DHG_CYH"/>
    <property type="match status" value="1"/>
</dbReference>
<evidence type="ECO:0000313" key="12">
    <source>
        <dbReference type="EMBL" id="OGD84211.1"/>
    </source>
</evidence>
<keyword evidence="9" id="KW-0368">Histidine biosynthesis</keyword>
<dbReference type="SUPFAM" id="SSF53223">
    <property type="entry name" value="Aminoacid dehydrogenase-like, N-terminal domain"/>
    <property type="match status" value="1"/>
</dbReference>
<dbReference type="PANTHER" id="PTHR48099">
    <property type="entry name" value="C-1-TETRAHYDROFOLATE SYNTHASE, CYTOPLASMIC-RELATED"/>
    <property type="match status" value="1"/>
</dbReference>
<dbReference type="GO" id="GO:0004488">
    <property type="term" value="F:methylenetetrahydrofolate dehydrogenase (NADP+) activity"/>
    <property type="evidence" value="ECO:0007669"/>
    <property type="project" value="UniProtKB-UniRule"/>
</dbReference>
<evidence type="ECO:0000256" key="7">
    <source>
        <dbReference type="ARBA" id="ARBA00023167"/>
    </source>
</evidence>
<evidence type="ECO:0000259" key="10">
    <source>
        <dbReference type="Pfam" id="PF00763"/>
    </source>
</evidence>
<reference evidence="12 13" key="1">
    <citation type="journal article" date="2016" name="Nat. Commun.">
        <title>Thousands of microbial genomes shed light on interconnected biogeochemical processes in an aquifer system.</title>
        <authorList>
            <person name="Anantharaman K."/>
            <person name="Brown C.T."/>
            <person name="Hug L.A."/>
            <person name="Sharon I."/>
            <person name="Castelle C.J."/>
            <person name="Probst A.J."/>
            <person name="Thomas B.C."/>
            <person name="Singh A."/>
            <person name="Wilkins M.J."/>
            <person name="Karaoz U."/>
            <person name="Brodie E.L."/>
            <person name="Williams K.H."/>
            <person name="Hubbard S.S."/>
            <person name="Banfield J.F."/>
        </authorList>
    </citation>
    <scope>NUCLEOTIDE SEQUENCE [LARGE SCALE GENOMIC DNA]</scope>
</reference>
<dbReference type="EC" id="3.5.4.9" evidence="9"/>
<evidence type="ECO:0000256" key="1">
    <source>
        <dbReference type="ARBA" id="ARBA00004777"/>
    </source>
</evidence>
<dbReference type="Pfam" id="PF02882">
    <property type="entry name" value="THF_DHG_CYH_C"/>
    <property type="match status" value="1"/>
</dbReference>
<keyword evidence="7 9" id="KW-0486">Methionine biosynthesis</keyword>
<evidence type="ECO:0000256" key="8">
    <source>
        <dbReference type="ARBA" id="ARBA00023268"/>
    </source>
</evidence>
<evidence type="ECO:0000259" key="11">
    <source>
        <dbReference type="Pfam" id="PF02882"/>
    </source>
</evidence>
<dbReference type="Gene3D" id="3.40.50.10860">
    <property type="entry name" value="Leucine Dehydrogenase, chain A, domain 1"/>
    <property type="match status" value="1"/>
</dbReference>
<comment type="function">
    <text evidence="9">Catalyzes the oxidation of 5,10-methylenetetrahydrofolate to 5,10-methenyltetrahydrofolate and then the hydrolysis of 5,10-methenyltetrahydrofolate to 10-formyltetrahydrofolate.</text>
</comment>
<gene>
    <name evidence="9" type="primary">folD</name>
    <name evidence="12" type="ORF">A2618_00840</name>
</gene>
<keyword evidence="8 9" id="KW-0511">Multifunctional enzyme</keyword>
<dbReference type="Proteomes" id="UP000177921">
    <property type="component" value="Unassembled WGS sequence"/>
</dbReference>
<keyword evidence="2 9" id="KW-0554">One-carbon metabolism</keyword>
<comment type="caution">
    <text evidence="12">The sequence shown here is derived from an EMBL/GenBank/DDBJ whole genome shotgun (WGS) entry which is preliminary data.</text>
</comment>
<dbReference type="InterPro" id="IPR020630">
    <property type="entry name" value="THF_DH/CycHdrlase_cat_dom"/>
</dbReference>
<evidence type="ECO:0000256" key="2">
    <source>
        <dbReference type="ARBA" id="ARBA00022563"/>
    </source>
</evidence>
<dbReference type="InterPro" id="IPR000672">
    <property type="entry name" value="THF_DH/CycHdrlase"/>
</dbReference>
<sequence>MLFDGKRFAVEIEEQIRQRVSEMETKPKIVSVLVGSDPASELYTRLKSEAAKRVGVEFEVVRLDTGIGKEELEKRVREIGEYTEVTGLMVQLPIPGLKENEVREVLAAIPLTKDVDGLRSEESGIMPATVRAIISIMESVADDRLWQREIVVVGGTGAVGKSLIAWLSKKHEVTAVAVNSQTKDLAGDLAQADTVISCVGKPGLITGEMVRSGIVAIDVGAPQGDMTKEVYAKARVAVPVPNGVGPVTIACLMENLGDIYVRKSKI</sequence>
<comment type="similarity">
    <text evidence="9">Belongs to the tetrahydrofolate dehydrogenase/cyclohydrolase family.</text>
</comment>
<keyword evidence="9" id="KW-0028">Amino-acid biosynthesis</keyword>
<evidence type="ECO:0000256" key="6">
    <source>
        <dbReference type="ARBA" id="ARBA00023002"/>
    </source>
</evidence>
<dbReference type="PRINTS" id="PR00085">
    <property type="entry name" value="THFDHDRGNASE"/>
</dbReference>
<evidence type="ECO:0000256" key="9">
    <source>
        <dbReference type="HAMAP-Rule" id="MF_01576"/>
    </source>
</evidence>
<keyword evidence="4 9" id="KW-0378">Hydrolase</keyword>
<keyword evidence="6 9" id="KW-0560">Oxidoreductase</keyword>
<keyword evidence="5 9" id="KW-0521">NADP</keyword>
<feature type="binding site" evidence="9">
    <location>
        <position position="221"/>
    </location>
    <ligand>
        <name>NADP(+)</name>
        <dbReference type="ChEBI" id="CHEBI:58349"/>
    </ligand>
</feature>
<dbReference type="GO" id="GO:0035999">
    <property type="term" value="P:tetrahydrofolate interconversion"/>
    <property type="evidence" value="ECO:0007669"/>
    <property type="project" value="UniProtKB-UniRule"/>
</dbReference>
<comment type="catalytic activity">
    <reaction evidence="9">
        <text>(6R)-5,10-methenyltetrahydrofolate + H2O = (6R)-10-formyltetrahydrofolate + H(+)</text>
        <dbReference type="Rhea" id="RHEA:23700"/>
        <dbReference type="ChEBI" id="CHEBI:15377"/>
        <dbReference type="ChEBI" id="CHEBI:15378"/>
        <dbReference type="ChEBI" id="CHEBI:57455"/>
        <dbReference type="ChEBI" id="CHEBI:195366"/>
        <dbReference type="EC" id="3.5.4.9"/>
    </reaction>
</comment>
<dbReference type="EMBL" id="MFAR01000042">
    <property type="protein sequence ID" value="OGD84211.1"/>
    <property type="molecule type" value="Genomic_DNA"/>
</dbReference>